<organism evidence="1 2">
    <name type="scientific">Salmonella phage S118</name>
    <dbReference type="NCBI Taxonomy" id="2231347"/>
    <lineage>
        <taxon>Viruses</taxon>
        <taxon>Duplodnaviria</taxon>
        <taxon>Heunggongvirae</taxon>
        <taxon>Uroviricota</taxon>
        <taxon>Caudoviricetes</taxon>
        <taxon>Pantevenvirales</taxon>
        <taxon>Ackermannviridae</taxon>
        <taxon>Cvivirinae</taxon>
        <taxon>Kuttervirus</taxon>
        <taxon>Kuttervirus S118</taxon>
    </lineage>
</organism>
<name>A0A2Z5HL98_9CAUD</name>
<evidence type="ECO:0000313" key="1">
    <source>
        <dbReference type="EMBL" id="AXC41089.1"/>
    </source>
</evidence>
<evidence type="ECO:0000313" key="2">
    <source>
        <dbReference type="Proteomes" id="UP000252592"/>
    </source>
</evidence>
<protein>
    <submittedName>
        <fullName evidence="1">Uncharacterized protein</fullName>
    </submittedName>
</protein>
<dbReference type="GeneID" id="55809999"/>
<sequence length="52" mass="6079">MHELIMHKRDKRLTVLDWAHNKTHQRDVGSEPTCPRGWSYSGNYALVQLNMG</sequence>
<reference evidence="2" key="1">
    <citation type="submission" date="2018-05" db="EMBL/GenBank/DDBJ databases">
        <title>Host range determinants of Salmonella infecting bacteriophages.</title>
        <authorList>
            <person name="Gencay Y.E."/>
        </authorList>
    </citation>
    <scope>NUCLEOTIDE SEQUENCE [LARGE SCALE GENOMIC DNA]</scope>
</reference>
<keyword evidence="2" id="KW-1185">Reference proteome</keyword>
<dbReference type="RefSeq" id="YP_009880739.1">
    <property type="nucleotide sequence ID" value="NC_049437.1"/>
</dbReference>
<proteinExistence type="predicted"/>
<dbReference type="EMBL" id="MH370371">
    <property type="protein sequence ID" value="AXC41089.1"/>
    <property type="molecule type" value="Genomic_DNA"/>
</dbReference>
<reference evidence="1 2" key="2">
    <citation type="journal article" date="2019" name="Environ. Microbiol.">
        <title>The genera of bacteriophages and their receptors are the major determinants of host range.</title>
        <authorList>
            <person name="Gencay Y.E."/>
            <person name="Gambino M."/>
            <person name="Prussing T.F."/>
            <person name="Brondsted L."/>
        </authorList>
    </citation>
    <scope>NUCLEOTIDE SEQUENCE [LARGE SCALE GENOMIC DNA]</scope>
</reference>
<dbReference type="KEGG" id="vg:55809999"/>
<accession>A0A2Z5HL98</accession>
<dbReference type="Proteomes" id="UP000252592">
    <property type="component" value="Segment"/>
</dbReference>